<dbReference type="Proteomes" id="UP000481852">
    <property type="component" value="Unassembled WGS sequence"/>
</dbReference>
<dbReference type="GO" id="GO:0002161">
    <property type="term" value="F:aminoacyl-tRNA deacylase activity"/>
    <property type="evidence" value="ECO:0007669"/>
    <property type="project" value="InterPro"/>
</dbReference>
<evidence type="ECO:0000313" key="2">
    <source>
        <dbReference type="EMBL" id="MSS14397.1"/>
    </source>
</evidence>
<dbReference type="Pfam" id="PF04073">
    <property type="entry name" value="tRNA_edit"/>
    <property type="match status" value="1"/>
</dbReference>
<proteinExistence type="predicted"/>
<sequence>MAVEKVKEYFRGTGIEVIELPESSATVELAAEALHTEPDQIAKTLSFLVDGKPVLIVMAGMARVDNHKYKEYFHKKAMMIPHDQVEAYIGHAPGGVCPFAVKEDVTVYLDASLRCHEVVYPAAGSGNSAVRITLSQLEQYSGYQAWIDVTK</sequence>
<dbReference type="EMBL" id="VULZ01000004">
    <property type="protein sequence ID" value="MSS14397.1"/>
    <property type="molecule type" value="Genomic_DNA"/>
</dbReference>
<protein>
    <submittedName>
        <fullName evidence="2">YbaK/EbsC family protein</fullName>
    </submittedName>
</protein>
<evidence type="ECO:0000313" key="3">
    <source>
        <dbReference type="Proteomes" id="UP000481852"/>
    </source>
</evidence>
<dbReference type="PANTHER" id="PTHR30411">
    <property type="entry name" value="CYTOPLASMIC PROTEIN"/>
    <property type="match status" value="1"/>
</dbReference>
<feature type="domain" description="YbaK/aminoacyl-tRNA synthetase-associated" evidence="1">
    <location>
        <begin position="23"/>
        <end position="138"/>
    </location>
</feature>
<comment type="caution">
    <text evidence="2">The sequence shown here is derived from an EMBL/GenBank/DDBJ whole genome shotgun (WGS) entry which is preliminary data.</text>
</comment>
<name>A0A6L5X4L6_9FIRM</name>
<gene>
    <name evidence="2" type="ORF">FYJ35_04970</name>
</gene>
<evidence type="ECO:0000259" key="1">
    <source>
        <dbReference type="Pfam" id="PF04073"/>
    </source>
</evidence>
<dbReference type="InterPro" id="IPR036754">
    <property type="entry name" value="YbaK/aa-tRNA-synt-asso_dom_sf"/>
</dbReference>
<dbReference type="InterPro" id="IPR007214">
    <property type="entry name" value="YbaK/aa-tRNA-synth-assoc-dom"/>
</dbReference>
<dbReference type="RefSeq" id="WP_154524432.1">
    <property type="nucleotide sequence ID" value="NZ_VULZ01000004.1"/>
</dbReference>
<dbReference type="PANTHER" id="PTHR30411:SF1">
    <property type="entry name" value="CYTOPLASMIC PROTEIN"/>
    <property type="match status" value="1"/>
</dbReference>
<organism evidence="2 3">
    <name type="scientific">Porcincola intestinalis</name>
    <dbReference type="NCBI Taxonomy" id="2606632"/>
    <lineage>
        <taxon>Bacteria</taxon>
        <taxon>Bacillati</taxon>
        <taxon>Bacillota</taxon>
        <taxon>Clostridia</taxon>
        <taxon>Lachnospirales</taxon>
        <taxon>Lachnospiraceae</taxon>
        <taxon>Porcincola</taxon>
    </lineage>
</organism>
<dbReference type="Gene3D" id="3.90.960.10">
    <property type="entry name" value="YbaK/aminoacyl-tRNA synthetase-associated domain"/>
    <property type="match status" value="1"/>
</dbReference>
<dbReference type="AlphaFoldDB" id="A0A6L5X4L6"/>
<dbReference type="SUPFAM" id="SSF55826">
    <property type="entry name" value="YbaK/ProRS associated domain"/>
    <property type="match status" value="1"/>
</dbReference>
<accession>A0A6L5X4L6</accession>
<dbReference type="CDD" id="cd04333">
    <property type="entry name" value="ProX_deacylase"/>
    <property type="match status" value="1"/>
</dbReference>
<keyword evidence="3" id="KW-1185">Reference proteome</keyword>
<reference evidence="2 3" key="1">
    <citation type="submission" date="2019-08" db="EMBL/GenBank/DDBJ databases">
        <title>In-depth cultivation of the pig gut microbiome towards novel bacterial diversity and tailored functional studies.</title>
        <authorList>
            <person name="Wylensek D."/>
            <person name="Hitch T.C.A."/>
            <person name="Clavel T."/>
        </authorList>
    </citation>
    <scope>NUCLEOTIDE SEQUENCE [LARGE SCALE GENOMIC DNA]</scope>
    <source>
        <strain evidence="2 3">Oil+RF-744-WCA-WT-11</strain>
    </source>
</reference>